<accession>A0ABD5Q4C5</accession>
<evidence type="ECO:0000256" key="1">
    <source>
        <dbReference type="ARBA" id="ARBA00023015"/>
    </source>
</evidence>
<dbReference type="Pfam" id="PF04967">
    <property type="entry name" value="HTH_10"/>
    <property type="match status" value="1"/>
</dbReference>
<evidence type="ECO:0000313" key="6">
    <source>
        <dbReference type="Proteomes" id="UP001595945"/>
    </source>
</evidence>
<evidence type="ECO:0000259" key="4">
    <source>
        <dbReference type="Pfam" id="PF24278"/>
    </source>
</evidence>
<protein>
    <submittedName>
        <fullName evidence="5">Helix-turn-helix domain-containing protein</fullName>
    </submittedName>
</protein>
<dbReference type="RefSeq" id="WP_254268922.1">
    <property type="nucleotide sequence ID" value="NZ_CP100400.1"/>
</dbReference>
<feature type="domain" description="HVO-0513-like N-terminal" evidence="4">
    <location>
        <begin position="16"/>
        <end position="146"/>
    </location>
</feature>
<keyword evidence="2" id="KW-0804">Transcription</keyword>
<dbReference type="GeneID" id="73043869"/>
<dbReference type="Pfam" id="PF24278">
    <property type="entry name" value="HVO_0513_N"/>
    <property type="match status" value="1"/>
</dbReference>
<gene>
    <name evidence="5" type="ORF">ACFO9K_14225</name>
</gene>
<sequence length="214" mass="23696">MKRVQLSVRYPDRFVHPIQRRIASDLPITRAELLMWSPTEDATTLFWCDGDRDATAEAVADVESLVASNFVEDADGTYAFLRQDDYEFPAALLELVADARVIFLPPVTFLDIGDVRFQAVGESEALGAFHEELSALGDLTVERVREFERRDSPSRLTDRQRAALDAAVSVGYYDVPRTGTVSDVADALDCSSSTAGELLRKAEAAVITEYTEAR</sequence>
<reference evidence="5 6" key="1">
    <citation type="journal article" date="2019" name="Int. J. Syst. Evol. Microbiol.">
        <title>The Global Catalogue of Microorganisms (GCM) 10K type strain sequencing project: providing services to taxonomists for standard genome sequencing and annotation.</title>
        <authorList>
            <consortium name="The Broad Institute Genomics Platform"/>
            <consortium name="The Broad Institute Genome Sequencing Center for Infectious Disease"/>
            <person name="Wu L."/>
            <person name="Ma J."/>
        </authorList>
    </citation>
    <scope>NUCLEOTIDE SEQUENCE [LARGE SCALE GENOMIC DNA]</scope>
    <source>
        <strain evidence="5 6">XZYJ18</strain>
    </source>
</reference>
<keyword evidence="6" id="KW-1185">Reference proteome</keyword>
<comment type="caution">
    <text evidence="5">The sequence shown here is derived from an EMBL/GenBank/DDBJ whole genome shotgun (WGS) entry which is preliminary data.</text>
</comment>
<proteinExistence type="predicted"/>
<evidence type="ECO:0000259" key="3">
    <source>
        <dbReference type="Pfam" id="PF04967"/>
    </source>
</evidence>
<dbReference type="PANTHER" id="PTHR34236">
    <property type="entry name" value="DIMETHYL SULFOXIDE REDUCTASE TRANSCRIPTIONAL ACTIVATOR"/>
    <property type="match status" value="1"/>
</dbReference>
<dbReference type="InterPro" id="IPR056493">
    <property type="entry name" value="HVO_0513_N"/>
</dbReference>
<dbReference type="EMBL" id="JBHSHT010000002">
    <property type="protein sequence ID" value="MFC4825415.1"/>
    <property type="molecule type" value="Genomic_DNA"/>
</dbReference>
<organism evidence="5 6">
    <name type="scientific">Halorussus aquaticus</name>
    <dbReference type="NCBI Taxonomy" id="2953748"/>
    <lineage>
        <taxon>Archaea</taxon>
        <taxon>Methanobacteriati</taxon>
        <taxon>Methanobacteriota</taxon>
        <taxon>Stenosarchaea group</taxon>
        <taxon>Halobacteria</taxon>
        <taxon>Halobacteriales</taxon>
        <taxon>Haladaptataceae</taxon>
        <taxon>Halorussus</taxon>
    </lineage>
</organism>
<keyword evidence="1" id="KW-0805">Transcription regulation</keyword>
<dbReference type="InterPro" id="IPR007050">
    <property type="entry name" value="HTH_bacterioopsin"/>
</dbReference>
<evidence type="ECO:0000256" key="2">
    <source>
        <dbReference type="ARBA" id="ARBA00023163"/>
    </source>
</evidence>
<feature type="domain" description="HTH bat-type" evidence="3">
    <location>
        <begin position="156"/>
        <end position="207"/>
    </location>
</feature>
<dbReference type="AlphaFoldDB" id="A0ABD5Q4C5"/>
<name>A0ABD5Q4C5_9EURY</name>
<evidence type="ECO:0000313" key="5">
    <source>
        <dbReference type="EMBL" id="MFC4825415.1"/>
    </source>
</evidence>
<dbReference type="PANTHER" id="PTHR34236:SF1">
    <property type="entry name" value="DIMETHYL SULFOXIDE REDUCTASE TRANSCRIPTIONAL ACTIVATOR"/>
    <property type="match status" value="1"/>
</dbReference>
<dbReference type="Proteomes" id="UP001595945">
    <property type="component" value="Unassembled WGS sequence"/>
</dbReference>